<accession>A0A8J3N637</accession>
<dbReference type="InterPro" id="IPR001708">
    <property type="entry name" value="YidC/ALB3/OXA1/COX18"/>
</dbReference>
<feature type="region of interest" description="Disordered" evidence="6">
    <location>
        <begin position="268"/>
        <end position="290"/>
    </location>
</feature>
<dbReference type="InterPro" id="IPR028055">
    <property type="entry name" value="YidC/Oxa/ALB_C"/>
</dbReference>
<evidence type="ECO:0000256" key="7">
    <source>
        <dbReference type="SAM" id="Phobius"/>
    </source>
</evidence>
<evidence type="ECO:0000313" key="9">
    <source>
        <dbReference type="EMBL" id="GHO97015.1"/>
    </source>
</evidence>
<dbReference type="EMBL" id="BNJK01000001">
    <property type="protein sequence ID" value="GHO97015.1"/>
    <property type="molecule type" value="Genomic_DNA"/>
</dbReference>
<dbReference type="RefSeq" id="WP_220207603.1">
    <property type="nucleotide sequence ID" value="NZ_BNJK01000001.1"/>
</dbReference>
<dbReference type="GO" id="GO:0051205">
    <property type="term" value="P:protein insertion into membrane"/>
    <property type="evidence" value="ECO:0007669"/>
    <property type="project" value="TreeGrafter"/>
</dbReference>
<name>A0A8J3N637_9CHLR</name>
<sequence length="290" mass="32894">MNALIQLFHLIFTYPILNVLMELYHLFHDFGFAIVLLTVIVYLLNLPFTLQRVKLARQQRTLQPQLDEVDRQHNDLLARMAARQEFLQQHGISATSSIGPVLFQMLILSGLFLALNMVISNATLDTINGIMYPFLAHFSQLPDLNLNWFTFLNAALHIALNRADPTHILPILTGIITFIQMRMAQPLTETKEAVVQSTQLLQLVGPLIGVGITMFFVWQFAAGVALYRLVYLVVTAVQQYFMTGWGSLWSVPAFAGIFASTSGHVGRETSKSRRARKSARRHGKRFRKRL</sequence>
<dbReference type="PANTHER" id="PTHR12428">
    <property type="entry name" value="OXA1"/>
    <property type="match status" value="1"/>
</dbReference>
<feature type="compositionally biased region" description="Basic residues" evidence="6">
    <location>
        <begin position="272"/>
        <end position="290"/>
    </location>
</feature>
<feature type="transmembrane region" description="Helical" evidence="7">
    <location>
        <begin position="248"/>
        <end position="266"/>
    </location>
</feature>
<comment type="subcellular location">
    <subcellularLocation>
        <location evidence="1 5">Membrane</location>
        <topology evidence="1 5">Multi-pass membrane protein</topology>
    </subcellularLocation>
</comment>
<evidence type="ECO:0000313" key="10">
    <source>
        <dbReference type="Proteomes" id="UP000597444"/>
    </source>
</evidence>
<evidence type="ECO:0000256" key="2">
    <source>
        <dbReference type="ARBA" id="ARBA00022692"/>
    </source>
</evidence>
<dbReference type="PANTHER" id="PTHR12428:SF65">
    <property type="entry name" value="CYTOCHROME C OXIDASE ASSEMBLY PROTEIN COX18, MITOCHONDRIAL"/>
    <property type="match status" value="1"/>
</dbReference>
<proteinExistence type="inferred from homology"/>
<dbReference type="Pfam" id="PF02096">
    <property type="entry name" value="60KD_IMP"/>
    <property type="match status" value="1"/>
</dbReference>
<evidence type="ECO:0000256" key="3">
    <source>
        <dbReference type="ARBA" id="ARBA00022989"/>
    </source>
</evidence>
<dbReference type="GO" id="GO:0005886">
    <property type="term" value="C:plasma membrane"/>
    <property type="evidence" value="ECO:0007669"/>
    <property type="project" value="TreeGrafter"/>
</dbReference>
<evidence type="ECO:0000256" key="5">
    <source>
        <dbReference type="RuleBase" id="RU003945"/>
    </source>
</evidence>
<dbReference type="AlphaFoldDB" id="A0A8J3N637"/>
<evidence type="ECO:0000259" key="8">
    <source>
        <dbReference type="Pfam" id="PF02096"/>
    </source>
</evidence>
<keyword evidence="10" id="KW-1185">Reference proteome</keyword>
<dbReference type="NCBIfam" id="TIGR03592">
    <property type="entry name" value="yidC_oxa1_cterm"/>
    <property type="match status" value="1"/>
</dbReference>
<comment type="similarity">
    <text evidence="5">Belongs to the OXA1/ALB3/YidC family.</text>
</comment>
<dbReference type="GO" id="GO:0032977">
    <property type="term" value="F:membrane insertase activity"/>
    <property type="evidence" value="ECO:0007669"/>
    <property type="project" value="InterPro"/>
</dbReference>
<keyword evidence="2 5" id="KW-0812">Transmembrane</keyword>
<keyword evidence="3 7" id="KW-1133">Transmembrane helix</keyword>
<evidence type="ECO:0000256" key="4">
    <source>
        <dbReference type="ARBA" id="ARBA00023136"/>
    </source>
</evidence>
<comment type="caution">
    <text evidence="9">The sequence shown here is derived from an EMBL/GenBank/DDBJ whole genome shotgun (WGS) entry which is preliminary data.</text>
</comment>
<organism evidence="9 10">
    <name type="scientific">Reticulibacter mediterranei</name>
    <dbReference type="NCBI Taxonomy" id="2778369"/>
    <lineage>
        <taxon>Bacteria</taxon>
        <taxon>Bacillati</taxon>
        <taxon>Chloroflexota</taxon>
        <taxon>Ktedonobacteria</taxon>
        <taxon>Ktedonobacterales</taxon>
        <taxon>Reticulibacteraceae</taxon>
        <taxon>Reticulibacter</taxon>
    </lineage>
</organism>
<feature type="transmembrane region" description="Helical" evidence="7">
    <location>
        <begin position="200"/>
        <end position="218"/>
    </location>
</feature>
<dbReference type="Proteomes" id="UP000597444">
    <property type="component" value="Unassembled WGS sequence"/>
</dbReference>
<keyword evidence="4 7" id="KW-0472">Membrane</keyword>
<feature type="transmembrane region" description="Helical" evidence="7">
    <location>
        <begin position="30"/>
        <end position="50"/>
    </location>
</feature>
<gene>
    <name evidence="9" type="ORF">KSF_070630</name>
</gene>
<feature type="domain" description="Membrane insertase YidC/Oxa/ALB C-terminal" evidence="8">
    <location>
        <begin position="30"/>
        <end position="243"/>
    </location>
</feature>
<feature type="transmembrane region" description="Helical" evidence="7">
    <location>
        <begin position="7"/>
        <end position="24"/>
    </location>
</feature>
<evidence type="ECO:0000256" key="1">
    <source>
        <dbReference type="ARBA" id="ARBA00004141"/>
    </source>
</evidence>
<protein>
    <submittedName>
        <fullName evidence="9">Membrane protein</fullName>
    </submittedName>
</protein>
<reference evidence="9" key="1">
    <citation type="submission" date="2020-10" db="EMBL/GenBank/DDBJ databases">
        <title>Taxonomic study of unclassified bacteria belonging to the class Ktedonobacteria.</title>
        <authorList>
            <person name="Yabe S."/>
            <person name="Wang C.M."/>
            <person name="Zheng Y."/>
            <person name="Sakai Y."/>
            <person name="Cavaletti L."/>
            <person name="Monciardini P."/>
            <person name="Donadio S."/>
        </authorList>
    </citation>
    <scope>NUCLEOTIDE SEQUENCE</scope>
    <source>
        <strain evidence="9">ID150040</strain>
    </source>
</reference>
<evidence type="ECO:0000256" key="6">
    <source>
        <dbReference type="SAM" id="MobiDB-lite"/>
    </source>
</evidence>